<protein>
    <submittedName>
        <fullName evidence="3">Glycoside hydrolase, putative</fullName>
    </submittedName>
</protein>
<comment type="similarity">
    <text evidence="1 2">Belongs to the glycosyl hydrolase 12 (cellulase H) family.</text>
</comment>
<dbReference type="SUPFAM" id="SSF49899">
    <property type="entry name" value="Concanavalin A-like lectins/glucanases"/>
    <property type="match status" value="1"/>
</dbReference>
<reference evidence="4" key="1">
    <citation type="journal article" date="2009" name="Nature">
        <title>Genome sequence and analysis of the Irish potato famine pathogen Phytophthora infestans.</title>
        <authorList>
            <consortium name="The Broad Institute Genome Sequencing Platform"/>
            <person name="Haas B.J."/>
            <person name="Kamoun S."/>
            <person name="Zody M.C."/>
            <person name="Jiang R.H."/>
            <person name="Handsaker R.E."/>
            <person name="Cano L.M."/>
            <person name="Grabherr M."/>
            <person name="Kodira C.D."/>
            <person name="Raffaele S."/>
            <person name="Torto-Alalibo T."/>
            <person name="Bozkurt T.O."/>
            <person name="Ah-Fong A.M."/>
            <person name="Alvarado L."/>
            <person name="Anderson V.L."/>
            <person name="Armstrong M.R."/>
            <person name="Avrova A."/>
            <person name="Baxter L."/>
            <person name="Beynon J."/>
            <person name="Boevink P.C."/>
            <person name="Bollmann S.R."/>
            <person name="Bos J.I."/>
            <person name="Bulone V."/>
            <person name="Cai G."/>
            <person name="Cakir C."/>
            <person name="Carrington J.C."/>
            <person name="Chawner M."/>
            <person name="Conti L."/>
            <person name="Costanzo S."/>
            <person name="Ewan R."/>
            <person name="Fahlgren N."/>
            <person name="Fischbach M.A."/>
            <person name="Fugelstad J."/>
            <person name="Gilroy E.M."/>
            <person name="Gnerre S."/>
            <person name="Green P.J."/>
            <person name="Grenville-Briggs L.J."/>
            <person name="Griffith J."/>
            <person name="Grunwald N.J."/>
            <person name="Horn K."/>
            <person name="Horner N.R."/>
            <person name="Hu C.H."/>
            <person name="Huitema E."/>
            <person name="Jeong D.H."/>
            <person name="Jones A.M."/>
            <person name="Jones J.D."/>
            <person name="Jones R.W."/>
            <person name="Karlsson E.K."/>
            <person name="Kunjeti S.G."/>
            <person name="Lamour K."/>
            <person name="Liu Z."/>
            <person name="Ma L."/>
            <person name="Maclean D."/>
            <person name="Chibucos M.C."/>
            <person name="McDonald H."/>
            <person name="McWalters J."/>
            <person name="Meijer H.J."/>
            <person name="Morgan W."/>
            <person name="Morris P.F."/>
            <person name="Munro C.A."/>
            <person name="O'Neill K."/>
            <person name="Ospina-Giraldo M."/>
            <person name="Pinzon A."/>
            <person name="Pritchard L."/>
            <person name="Ramsahoye B."/>
            <person name="Ren Q."/>
            <person name="Restrepo S."/>
            <person name="Roy S."/>
            <person name="Sadanandom A."/>
            <person name="Savidor A."/>
            <person name="Schornack S."/>
            <person name="Schwartz D.C."/>
            <person name="Schumann U.D."/>
            <person name="Schwessinger B."/>
            <person name="Seyer L."/>
            <person name="Sharpe T."/>
            <person name="Silvar C."/>
            <person name="Song J."/>
            <person name="Studholme D.J."/>
            <person name="Sykes S."/>
            <person name="Thines M."/>
            <person name="van de Vondervoort P.J."/>
            <person name="Phuntumart V."/>
            <person name="Wawra S."/>
            <person name="Weide R."/>
            <person name="Win J."/>
            <person name="Young C."/>
            <person name="Zhou S."/>
            <person name="Fry W."/>
            <person name="Meyers B.C."/>
            <person name="van West P."/>
            <person name="Ristaino J."/>
            <person name="Govers F."/>
            <person name="Birch P.R."/>
            <person name="Whisson S.C."/>
            <person name="Judelson H.S."/>
            <person name="Nusbaum C."/>
        </authorList>
    </citation>
    <scope>NUCLEOTIDE SEQUENCE [LARGE SCALE GENOMIC DNA]</scope>
    <source>
        <strain evidence="4">T30-4</strain>
    </source>
</reference>
<evidence type="ECO:0000256" key="2">
    <source>
        <dbReference type="RuleBase" id="RU361163"/>
    </source>
</evidence>
<keyword evidence="4" id="KW-1185">Reference proteome</keyword>
<keyword evidence="2 3" id="KW-0378">Hydrolase</keyword>
<dbReference type="Gene3D" id="2.60.120.180">
    <property type="match status" value="1"/>
</dbReference>
<evidence type="ECO:0000256" key="1">
    <source>
        <dbReference type="ARBA" id="ARBA00005519"/>
    </source>
</evidence>
<name>D0NUJ5_PHYIT</name>
<dbReference type="InterPro" id="IPR013320">
    <property type="entry name" value="ConA-like_dom_sf"/>
</dbReference>
<dbReference type="PANTHER" id="PTHR34002:SF9">
    <property type="entry name" value="XYLOGLUCAN-SPECIFIC ENDO-BETA-1,4-GLUCANASE A"/>
    <property type="match status" value="1"/>
</dbReference>
<dbReference type="GeneID" id="9469167"/>
<keyword evidence="2" id="KW-0326">Glycosidase</keyword>
<dbReference type="Pfam" id="PF01670">
    <property type="entry name" value="Glyco_hydro_12"/>
    <property type="match status" value="1"/>
</dbReference>
<dbReference type="InParanoid" id="D0NUJ5"/>
<dbReference type="InterPro" id="IPR013319">
    <property type="entry name" value="GH11/12"/>
</dbReference>
<dbReference type="HOGENOM" id="CLU_851174_0_0_1"/>
<dbReference type="VEuPathDB" id="FungiDB:PITG_16995"/>
<keyword evidence="2" id="KW-0624">Polysaccharide degradation</keyword>
<dbReference type="RefSeq" id="XP_002897204.1">
    <property type="nucleotide sequence ID" value="XM_002897158.1"/>
</dbReference>
<dbReference type="GO" id="GO:0008810">
    <property type="term" value="F:cellulase activity"/>
    <property type="evidence" value="ECO:0007669"/>
    <property type="project" value="InterPro"/>
</dbReference>
<dbReference type="Proteomes" id="UP000006643">
    <property type="component" value="Unassembled WGS sequence"/>
</dbReference>
<gene>
    <name evidence="3" type="ORF">PITG_16995</name>
</gene>
<dbReference type="PANTHER" id="PTHR34002">
    <property type="entry name" value="BLR1656 PROTEIN"/>
    <property type="match status" value="1"/>
</dbReference>
<dbReference type="KEGG" id="pif:PITG_16995"/>
<organism evidence="3 4">
    <name type="scientific">Phytophthora infestans (strain T30-4)</name>
    <name type="common">Potato late blight agent</name>
    <dbReference type="NCBI Taxonomy" id="403677"/>
    <lineage>
        <taxon>Eukaryota</taxon>
        <taxon>Sar</taxon>
        <taxon>Stramenopiles</taxon>
        <taxon>Oomycota</taxon>
        <taxon>Peronosporomycetes</taxon>
        <taxon>Peronosporales</taxon>
        <taxon>Peronosporaceae</taxon>
        <taxon>Phytophthora</taxon>
    </lineage>
</organism>
<evidence type="ECO:0000313" key="3">
    <source>
        <dbReference type="EMBL" id="EEY65341.1"/>
    </source>
</evidence>
<dbReference type="OrthoDB" id="95118at2759"/>
<accession>D0NUJ5</accession>
<proteinExistence type="inferred from homology"/>
<dbReference type="GO" id="GO:0000272">
    <property type="term" value="P:polysaccharide catabolic process"/>
    <property type="evidence" value="ECO:0007669"/>
    <property type="project" value="UniProtKB-KW"/>
</dbReference>
<dbReference type="EMBL" id="DS028164">
    <property type="protein sequence ID" value="EEY65341.1"/>
    <property type="molecule type" value="Genomic_DNA"/>
</dbReference>
<dbReference type="InterPro" id="IPR002594">
    <property type="entry name" value="GH12"/>
</dbReference>
<dbReference type="eggNOG" id="ENOG502RB5Q">
    <property type="taxonomic scope" value="Eukaryota"/>
</dbReference>
<evidence type="ECO:0000313" key="4">
    <source>
        <dbReference type="Proteomes" id="UP000006643"/>
    </source>
</evidence>
<dbReference type="STRING" id="403677.D0NUJ5"/>
<keyword evidence="2" id="KW-0119">Carbohydrate metabolism</keyword>
<dbReference type="AlphaFoldDB" id="D0NUJ5"/>
<sequence>MEEATDVMAITRVDLTAERTWKQFRSDFYPEEVSLVQFGLTHDKIEPSMVVCDFEVGLQKAAQVQFPDADIVGCYFHFKQACRRKMKALSLPESEVLIAMSKGCLDMLTVIPHEKIKDEGIKFVKGKIRDTCVAKSIRIRGRFCGQWNLTETEHYTLYNNLWGAHDDPKGTQCTGLDSARGSNIAWHTNYSWKGSKLQVKSFANAPLKFDKVPLAKVKSIPPTIKYEFESKGKVVANVAYDLFTTSTPNGDAEYEIMVWLAAIGRAGPISATEKPIKTGVNVGGVNFNLYHGKNGNMTVYSYVASKQTNSFSADFKQFFRKLPAKVL</sequence>